<keyword evidence="3 7" id="KW-1133">Transmembrane helix</keyword>
<dbReference type="PANTHER" id="PTHR21419:SF7">
    <property type="entry name" value="PROTEIN FAM234A"/>
    <property type="match status" value="1"/>
</dbReference>
<evidence type="ECO:0000256" key="4">
    <source>
        <dbReference type="ARBA" id="ARBA00023136"/>
    </source>
</evidence>
<evidence type="ECO:0000256" key="5">
    <source>
        <dbReference type="ARBA" id="ARBA00025791"/>
    </source>
</evidence>
<dbReference type="InterPro" id="IPR011047">
    <property type="entry name" value="Quinoprotein_ADH-like_sf"/>
</dbReference>
<name>A0ABQ7TRB3_PHRPL</name>
<sequence length="528" mass="56403">MEGTGGGAAEAAEARPLRNEEEAPKAAAEGAAAAAGAGAAGGRRRRSRWRTAAFFLSLFLCLAAVFAFSFAVPCPVRPRSERAWSRAYDRAGECGEGRRALAPRPASLWGTEEGGPGLVTPPAICNEVYRFNGVRRYTEDVLLDRTLPLRIIHKISSAASTLQHLGTLQASLPPTAAFPFLEVADADKDSVQDVLFAFRAAAAAAAVAAGTGGRNSGNHSKASCAEAGEREEQPRGMGHGAWGCQAMALGTELPPTLPPPSPGLSSPCAFMAAHAGTNGSTLWVRPVAEDLQLVDCAWEHDGDPACLLLGKPGLLAALDLETGQTLWQQATNFTANSTVLSPLLKVPSINKDEVLDLLVFTEAGKEVTVVEGTSGDIKWEVELLHPGSGSPRPATLPTADHRSVFLFWGRYQENTNGTGSPDEALQLQEQYLYLFHPSLPNVLLEMSNSTEAIVAFEGVLFERSRHACYVLLTGPQASGTSNGRVVLTKQKLKEDMAGGRVVWLSQVAQDTEQNVRERLLRMRYRSLP</sequence>
<dbReference type="Gene3D" id="2.130.10.10">
    <property type="entry name" value="YVTN repeat-like/Quinoprotein amine dehydrogenase"/>
    <property type="match status" value="1"/>
</dbReference>
<protein>
    <recommendedName>
        <fullName evidence="8">FAM234A/B beta-propeller domain-containing protein</fullName>
    </recommendedName>
</protein>
<dbReference type="Pfam" id="PF23727">
    <property type="entry name" value="Beta-prop_FAM234A_B"/>
    <property type="match status" value="1"/>
</dbReference>
<comment type="subcellular location">
    <subcellularLocation>
        <location evidence="1">Membrane</location>
        <topology evidence="1">Single-pass membrane protein</topology>
    </subcellularLocation>
</comment>
<evidence type="ECO:0000256" key="6">
    <source>
        <dbReference type="SAM" id="MobiDB-lite"/>
    </source>
</evidence>
<evidence type="ECO:0000256" key="7">
    <source>
        <dbReference type="SAM" id="Phobius"/>
    </source>
</evidence>
<dbReference type="InterPro" id="IPR015943">
    <property type="entry name" value="WD40/YVTN_repeat-like_dom_sf"/>
</dbReference>
<dbReference type="EMBL" id="JAIPUX010000026">
    <property type="protein sequence ID" value="KAH0632101.1"/>
    <property type="molecule type" value="Genomic_DNA"/>
</dbReference>
<evidence type="ECO:0000256" key="1">
    <source>
        <dbReference type="ARBA" id="ARBA00004167"/>
    </source>
</evidence>
<dbReference type="Proteomes" id="UP000826234">
    <property type="component" value="Unassembled WGS sequence"/>
</dbReference>
<keyword evidence="4 7" id="KW-0472">Membrane</keyword>
<feature type="region of interest" description="Disordered" evidence="6">
    <location>
        <begin position="209"/>
        <end position="241"/>
    </location>
</feature>
<dbReference type="InterPro" id="IPR055409">
    <property type="entry name" value="Beta-prop_FAM234A_B"/>
</dbReference>
<evidence type="ECO:0000256" key="2">
    <source>
        <dbReference type="ARBA" id="ARBA00022692"/>
    </source>
</evidence>
<feature type="domain" description="FAM234A/B beta-propeller" evidence="8">
    <location>
        <begin position="365"/>
        <end position="525"/>
    </location>
</feature>
<feature type="compositionally biased region" description="Basic and acidic residues" evidence="6">
    <location>
        <begin position="12"/>
        <end position="24"/>
    </location>
</feature>
<dbReference type="PANTHER" id="PTHR21419">
    <property type="match status" value="1"/>
</dbReference>
<evidence type="ECO:0000313" key="10">
    <source>
        <dbReference type="Proteomes" id="UP000826234"/>
    </source>
</evidence>
<keyword evidence="2 7" id="KW-0812">Transmembrane</keyword>
<dbReference type="SUPFAM" id="SSF50998">
    <property type="entry name" value="Quinoprotein alcohol dehydrogenase-like"/>
    <property type="match status" value="1"/>
</dbReference>
<reference evidence="9 10" key="1">
    <citation type="journal article" date="2022" name="Gigascience">
        <title>A chromosome-level genome assembly and annotation of the desert horned lizard, Phrynosoma platyrhinos, provides insight into chromosomal rearrangements among reptiles.</title>
        <authorList>
            <person name="Koochekian N."/>
            <person name="Ascanio A."/>
            <person name="Farleigh K."/>
            <person name="Card D.C."/>
            <person name="Schield D.R."/>
            <person name="Castoe T.A."/>
            <person name="Jezkova T."/>
        </authorList>
    </citation>
    <scope>NUCLEOTIDE SEQUENCE [LARGE SCALE GENOMIC DNA]</scope>
    <source>
        <strain evidence="9">NK-2021</strain>
    </source>
</reference>
<evidence type="ECO:0000313" key="9">
    <source>
        <dbReference type="EMBL" id="KAH0632101.1"/>
    </source>
</evidence>
<evidence type="ECO:0000259" key="8">
    <source>
        <dbReference type="Pfam" id="PF23727"/>
    </source>
</evidence>
<keyword evidence="10" id="KW-1185">Reference proteome</keyword>
<organism evidence="9 10">
    <name type="scientific">Phrynosoma platyrhinos</name>
    <name type="common">Desert horned lizard</name>
    <dbReference type="NCBI Taxonomy" id="52577"/>
    <lineage>
        <taxon>Eukaryota</taxon>
        <taxon>Metazoa</taxon>
        <taxon>Chordata</taxon>
        <taxon>Craniata</taxon>
        <taxon>Vertebrata</taxon>
        <taxon>Euteleostomi</taxon>
        <taxon>Lepidosauria</taxon>
        <taxon>Squamata</taxon>
        <taxon>Bifurcata</taxon>
        <taxon>Unidentata</taxon>
        <taxon>Episquamata</taxon>
        <taxon>Toxicofera</taxon>
        <taxon>Iguania</taxon>
        <taxon>Phrynosomatidae</taxon>
        <taxon>Phrynosomatinae</taxon>
        <taxon>Phrynosoma</taxon>
    </lineage>
</organism>
<comment type="caution">
    <text evidence="9">The sequence shown here is derived from an EMBL/GenBank/DDBJ whole genome shotgun (WGS) entry which is preliminary data.</text>
</comment>
<gene>
    <name evidence="9" type="ORF">JD844_020164</name>
</gene>
<comment type="similarity">
    <text evidence="5">Belongs to the FAM234 family.</text>
</comment>
<dbReference type="InterPro" id="IPR045232">
    <property type="entry name" value="FAM234"/>
</dbReference>
<proteinExistence type="inferred from homology"/>
<accession>A0ABQ7TRB3</accession>
<feature type="region of interest" description="Disordered" evidence="6">
    <location>
        <begin position="1"/>
        <end position="30"/>
    </location>
</feature>
<feature type="transmembrane region" description="Helical" evidence="7">
    <location>
        <begin position="52"/>
        <end position="72"/>
    </location>
</feature>
<evidence type="ECO:0000256" key="3">
    <source>
        <dbReference type="ARBA" id="ARBA00022989"/>
    </source>
</evidence>